<dbReference type="SUPFAM" id="SSF53850">
    <property type="entry name" value="Periplasmic binding protein-like II"/>
    <property type="match status" value="1"/>
</dbReference>
<keyword evidence="3" id="KW-0479">Metal-binding</keyword>
<comment type="similarity">
    <text evidence="1">Belongs to the bacterial solute-binding protein 1 family.</text>
</comment>
<feature type="chain" id="PRO_5012862108" evidence="4">
    <location>
        <begin position="23"/>
        <end position="334"/>
    </location>
</feature>
<name>A0A1M7YHZ6_9BACT</name>
<reference evidence="5 6" key="1">
    <citation type="submission" date="2016-12" db="EMBL/GenBank/DDBJ databases">
        <authorList>
            <person name="Song W.-J."/>
            <person name="Kurnit D.M."/>
        </authorList>
    </citation>
    <scope>NUCLEOTIDE SEQUENCE [LARGE SCALE GENOMIC DNA]</scope>
    <source>
        <strain evidence="5 6">DSM 18488</strain>
    </source>
</reference>
<dbReference type="Proteomes" id="UP000184603">
    <property type="component" value="Unassembled WGS sequence"/>
</dbReference>
<dbReference type="GO" id="GO:0046872">
    <property type="term" value="F:metal ion binding"/>
    <property type="evidence" value="ECO:0007669"/>
    <property type="project" value="UniProtKB-KW"/>
</dbReference>
<evidence type="ECO:0000313" key="5">
    <source>
        <dbReference type="EMBL" id="SHO52233.1"/>
    </source>
</evidence>
<dbReference type="Gene3D" id="3.40.190.10">
    <property type="entry name" value="Periplasmic binding protein-like II"/>
    <property type="match status" value="2"/>
</dbReference>
<evidence type="ECO:0000256" key="2">
    <source>
        <dbReference type="ARBA" id="ARBA00022729"/>
    </source>
</evidence>
<organism evidence="5 6">
    <name type="scientific">Desulfopila aestuarii DSM 18488</name>
    <dbReference type="NCBI Taxonomy" id="1121416"/>
    <lineage>
        <taxon>Bacteria</taxon>
        <taxon>Pseudomonadati</taxon>
        <taxon>Thermodesulfobacteriota</taxon>
        <taxon>Desulfobulbia</taxon>
        <taxon>Desulfobulbales</taxon>
        <taxon>Desulfocapsaceae</taxon>
        <taxon>Desulfopila</taxon>
    </lineage>
</organism>
<keyword evidence="6" id="KW-1185">Reference proteome</keyword>
<dbReference type="EMBL" id="FRFE01000033">
    <property type="protein sequence ID" value="SHO52233.1"/>
    <property type="molecule type" value="Genomic_DNA"/>
</dbReference>
<accession>A0A1M7YHZ6</accession>
<keyword evidence="3" id="KW-0408">Iron</keyword>
<dbReference type="AlphaFoldDB" id="A0A1M7YHZ6"/>
<dbReference type="RefSeq" id="WP_073615851.1">
    <property type="nucleotide sequence ID" value="NZ_FRFE01000033.1"/>
</dbReference>
<protein>
    <submittedName>
        <fullName evidence="5">Iron(III) transport system substrate-binding protein</fullName>
    </submittedName>
</protein>
<dbReference type="InterPro" id="IPR026045">
    <property type="entry name" value="Ferric-bd"/>
</dbReference>
<dbReference type="Pfam" id="PF13343">
    <property type="entry name" value="SBP_bac_6"/>
    <property type="match status" value="1"/>
</dbReference>
<evidence type="ECO:0000256" key="1">
    <source>
        <dbReference type="ARBA" id="ARBA00008520"/>
    </source>
</evidence>
<dbReference type="PANTHER" id="PTHR30006">
    <property type="entry name" value="THIAMINE-BINDING PERIPLASMIC PROTEIN-RELATED"/>
    <property type="match status" value="1"/>
</dbReference>
<keyword evidence="2 4" id="KW-0732">Signal</keyword>
<feature type="signal peptide" evidence="4">
    <location>
        <begin position="1"/>
        <end position="22"/>
    </location>
</feature>
<dbReference type="STRING" id="1121416.SAMN02745220_04443"/>
<feature type="binding site" evidence="3">
    <location>
        <position position="222"/>
    </location>
    <ligand>
        <name>Fe cation</name>
        <dbReference type="ChEBI" id="CHEBI:24875"/>
    </ligand>
</feature>
<sequence length="334" mass="36559">MFSRLFAVMMLLGICLPMNASAGDDEVIVYSARNEHLIQPIFEAYTKKTGVKVKYVTGDAGALLERLKSEGTNTSADMFITVDAGNLWQAAQAGVLQPITSEVLESNVPANLQDPENMWFGLSVRARTIVYNTTSDAAEKLSTYEDLANENWKKRLILRTSKKVYNQSLVASLIAEHGPEKAEQLVTGWVANLAADPFSNDTKALEAVAAGIGDVTIVNTYYFGRLMKEKPELPLAIFWPNQNSNGVHMNVSGAGITSHAKNKEAAIKLLEWLSSEEAQGQFAGLNMEYPVNRAVSLDPVVAKWGTFTGNPMNVAKYGELQGEAIMLMDRVGYK</sequence>
<feature type="binding site" evidence="3">
    <location>
        <position position="221"/>
    </location>
    <ligand>
        <name>Fe cation</name>
        <dbReference type="ChEBI" id="CHEBI:24875"/>
    </ligand>
</feature>
<dbReference type="GO" id="GO:0030288">
    <property type="term" value="C:outer membrane-bounded periplasmic space"/>
    <property type="evidence" value="ECO:0007669"/>
    <property type="project" value="TreeGrafter"/>
</dbReference>
<evidence type="ECO:0000313" key="6">
    <source>
        <dbReference type="Proteomes" id="UP000184603"/>
    </source>
</evidence>
<dbReference type="PIRSF" id="PIRSF002825">
    <property type="entry name" value="CfbpA"/>
    <property type="match status" value="1"/>
</dbReference>
<dbReference type="PANTHER" id="PTHR30006:SF15">
    <property type="entry name" value="IRON-UTILIZATION PERIPLASMIC PROTEIN"/>
    <property type="match status" value="1"/>
</dbReference>
<proteinExistence type="inferred from homology"/>
<evidence type="ECO:0000256" key="3">
    <source>
        <dbReference type="PIRSR" id="PIRSR002825-1"/>
    </source>
</evidence>
<gene>
    <name evidence="5" type="ORF">SAMN02745220_04443</name>
</gene>
<evidence type="ECO:0000256" key="4">
    <source>
        <dbReference type="SAM" id="SignalP"/>
    </source>
</evidence>